<sequence>MLLCCYKEGIMNSSYGKQDEDLDMYSSKSGTRPELPGISGLGGWLILIQISLWASLVFLLSDISQVAVIMDPARWEGSRGIDPQLYTEVIKPLLWFGFISSVILFVIVVVNLVLLYRRKRLFPRLMIIQYIVNLMIGIATWILIAQNEVGREEHVLDATPAFNLIIRSLLTCCIFIPYFLKSVRVKNTFIK</sequence>
<keyword evidence="1" id="KW-0472">Membrane</keyword>
<evidence type="ECO:0000313" key="3">
    <source>
        <dbReference type="Proteomes" id="UP000323664"/>
    </source>
</evidence>
<dbReference type="EMBL" id="RIAS01000002">
    <property type="protein sequence ID" value="KAA8783532.1"/>
    <property type="molecule type" value="Genomic_DNA"/>
</dbReference>
<dbReference type="Proteomes" id="UP000323664">
    <property type="component" value="Unassembled WGS sequence"/>
</dbReference>
<comment type="caution">
    <text evidence="2">The sequence shown here is derived from an EMBL/GenBank/DDBJ whole genome shotgun (WGS) entry which is preliminary data.</text>
</comment>
<feature type="transmembrane region" description="Helical" evidence="1">
    <location>
        <begin position="93"/>
        <end position="115"/>
    </location>
</feature>
<protein>
    <submittedName>
        <fullName evidence="2">DUF2569 domain-containing protein</fullName>
    </submittedName>
</protein>
<feature type="transmembrane region" description="Helical" evidence="1">
    <location>
        <begin position="164"/>
        <end position="180"/>
    </location>
</feature>
<dbReference type="AlphaFoldDB" id="A0A5M9WPP7"/>
<organism evidence="2 3">
    <name type="scientific">Paenibacillus amylolyticus</name>
    <dbReference type="NCBI Taxonomy" id="1451"/>
    <lineage>
        <taxon>Bacteria</taxon>
        <taxon>Bacillati</taxon>
        <taxon>Bacillota</taxon>
        <taxon>Bacilli</taxon>
        <taxon>Bacillales</taxon>
        <taxon>Paenibacillaceae</taxon>
        <taxon>Paenibacillus</taxon>
    </lineage>
</organism>
<proteinExistence type="predicted"/>
<reference evidence="2 3" key="1">
    <citation type="journal article" date="2019" name="J. Ind. Microbiol. Biotechnol.">
        <title>Paenibacillus amylolyticus 27C64 has a diverse set of carbohydrate-active enzymes and complete pectin deconstruction system.</title>
        <authorList>
            <person name="Keggi C."/>
            <person name="Doran-Peterson J."/>
        </authorList>
    </citation>
    <scope>NUCLEOTIDE SEQUENCE [LARGE SCALE GENOMIC DNA]</scope>
    <source>
        <strain evidence="2 3">27C64</strain>
    </source>
</reference>
<dbReference type="Pfam" id="PF10754">
    <property type="entry name" value="DUF2569"/>
    <property type="match status" value="1"/>
</dbReference>
<gene>
    <name evidence="2" type="ORF">EC604_06695</name>
</gene>
<evidence type="ECO:0000313" key="2">
    <source>
        <dbReference type="EMBL" id="KAA8783532.1"/>
    </source>
</evidence>
<dbReference type="InterPro" id="IPR019690">
    <property type="entry name" value="DUF2569"/>
</dbReference>
<feature type="transmembrane region" description="Helical" evidence="1">
    <location>
        <begin position="38"/>
        <end position="60"/>
    </location>
</feature>
<evidence type="ECO:0000256" key="1">
    <source>
        <dbReference type="SAM" id="Phobius"/>
    </source>
</evidence>
<accession>A0A5M9WPP7</accession>
<feature type="transmembrane region" description="Helical" evidence="1">
    <location>
        <begin position="127"/>
        <end position="144"/>
    </location>
</feature>
<keyword evidence="1" id="KW-0812">Transmembrane</keyword>
<keyword evidence="1" id="KW-1133">Transmembrane helix</keyword>
<name>A0A5M9WPP7_PAEAM</name>